<sequence>MDVDTHARILVMARERGMSAKELVRAYALADRTVAEREADADATRERIRARTGLAVTPDMEGAARGLVASMKAEASAA</sequence>
<name>A0A0L0KRY7_9ACTN</name>
<accession>A0A0L0KRY7</accession>
<dbReference type="AlphaFoldDB" id="A0A0L0KRY7"/>
<reference evidence="2" key="1">
    <citation type="submission" date="2014-07" db="EMBL/GenBank/DDBJ databases">
        <title>Genome sequencing of plant-pathogenic Streptomyces species.</title>
        <authorList>
            <person name="Harrison J."/>
            <person name="Sapp M."/>
            <person name="Thwaites R."/>
            <person name="Studholme D.J."/>
        </authorList>
    </citation>
    <scope>NUCLEOTIDE SEQUENCE [LARGE SCALE GENOMIC DNA]</scope>
    <source>
        <strain evidence="2">NCPPB 4445</strain>
    </source>
</reference>
<proteinExistence type="predicted"/>
<organism evidence="1 2">
    <name type="scientific">Streptomyces acidiscabies</name>
    <dbReference type="NCBI Taxonomy" id="42234"/>
    <lineage>
        <taxon>Bacteria</taxon>
        <taxon>Bacillati</taxon>
        <taxon>Actinomycetota</taxon>
        <taxon>Actinomycetes</taxon>
        <taxon>Kitasatosporales</taxon>
        <taxon>Streptomycetaceae</taxon>
        <taxon>Streptomyces</taxon>
    </lineage>
</organism>
<gene>
    <name evidence="1" type="ORF">IQ63_00295</name>
</gene>
<comment type="caution">
    <text evidence="1">The sequence shown here is derived from an EMBL/GenBank/DDBJ whole genome shotgun (WGS) entry which is preliminary data.</text>
</comment>
<protein>
    <submittedName>
        <fullName evidence="1">Uncharacterized protein</fullName>
    </submittedName>
</protein>
<dbReference type="EMBL" id="JPPY01000002">
    <property type="protein sequence ID" value="KND40334.1"/>
    <property type="molecule type" value="Genomic_DNA"/>
</dbReference>
<evidence type="ECO:0000313" key="1">
    <source>
        <dbReference type="EMBL" id="KND40334.1"/>
    </source>
</evidence>
<dbReference type="PATRIC" id="fig|42234.21.peg.65"/>
<dbReference type="Proteomes" id="UP000037151">
    <property type="component" value="Unassembled WGS sequence"/>
</dbReference>
<evidence type="ECO:0000313" key="2">
    <source>
        <dbReference type="Proteomes" id="UP000037151"/>
    </source>
</evidence>